<accession>A0ABM9ND53</accession>
<name>A0ABM9ND53_RICHE</name>
<dbReference type="Gene3D" id="3.40.50.1460">
    <property type="match status" value="1"/>
</dbReference>
<reference evidence="1 2" key="1">
    <citation type="submission" date="2024-02" db="EMBL/GenBank/DDBJ databases">
        <authorList>
            <person name="Nijsse B."/>
            <person name="Sprong H."/>
        </authorList>
    </citation>
    <scope>NUCLEOTIDE SEQUENCE [LARGE SCALE GENOMIC DNA]</scope>
    <source>
        <strain evidence="1">OB144</strain>
    </source>
</reference>
<evidence type="ECO:0000313" key="2">
    <source>
        <dbReference type="Proteomes" id="UP001642485"/>
    </source>
</evidence>
<sequence>MNNNSHNNPDNTMPLAVIITVHYDNNSAFNKNRGYFKANKQQLLNGYKVIEIDDIASPRDIENILKDIPPDKIVFFWLRGHGEAKSIRFSEQNYLLSQEVEEIFHWLPNKLQAKAILYLESCSTGSLENDFYNNIQFSFAKLMKP</sequence>
<evidence type="ECO:0000313" key="1">
    <source>
        <dbReference type="EMBL" id="CAK9121510.1"/>
    </source>
</evidence>
<organism evidence="1 2">
    <name type="scientific">Rickettsia helvetica</name>
    <dbReference type="NCBI Taxonomy" id="35789"/>
    <lineage>
        <taxon>Bacteria</taxon>
        <taxon>Pseudomonadati</taxon>
        <taxon>Pseudomonadota</taxon>
        <taxon>Alphaproteobacteria</taxon>
        <taxon>Rickettsiales</taxon>
        <taxon>Rickettsiaceae</taxon>
        <taxon>Rickettsieae</taxon>
        <taxon>Rickettsia</taxon>
        <taxon>spotted fever group</taxon>
    </lineage>
</organism>
<dbReference type="EMBL" id="OZ018776">
    <property type="protein sequence ID" value="CAK9121510.1"/>
    <property type="molecule type" value="Genomic_DNA"/>
</dbReference>
<proteinExistence type="predicted"/>
<dbReference type="RefSeq" id="WP_355403862.1">
    <property type="nucleotide sequence ID" value="NZ_OY974080.1"/>
</dbReference>
<dbReference type="InterPro" id="IPR001096">
    <property type="entry name" value="Peptidase_C13"/>
</dbReference>
<gene>
    <name evidence="1" type="ORF">OB144RH_06960</name>
</gene>
<protein>
    <submittedName>
        <fullName evidence="1">CHAT domain-containing protein</fullName>
    </submittedName>
</protein>
<dbReference type="Pfam" id="PF01650">
    <property type="entry name" value="Peptidase_C13"/>
    <property type="match status" value="1"/>
</dbReference>
<keyword evidence="2" id="KW-1185">Reference proteome</keyword>
<dbReference type="Proteomes" id="UP001642485">
    <property type="component" value="Chromosome"/>
</dbReference>